<name>A0A0F9NZH9_9ZZZZ</name>
<organism evidence="1">
    <name type="scientific">marine sediment metagenome</name>
    <dbReference type="NCBI Taxonomy" id="412755"/>
    <lineage>
        <taxon>unclassified sequences</taxon>
        <taxon>metagenomes</taxon>
        <taxon>ecological metagenomes</taxon>
    </lineage>
</organism>
<protein>
    <submittedName>
        <fullName evidence="1">Uncharacterized protein</fullName>
    </submittedName>
</protein>
<dbReference type="AlphaFoldDB" id="A0A0F9NZH9"/>
<dbReference type="EMBL" id="LAZR01006165">
    <property type="protein sequence ID" value="KKM94245.1"/>
    <property type="molecule type" value="Genomic_DNA"/>
</dbReference>
<comment type="caution">
    <text evidence="1">The sequence shown here is derived from an EMBL/GenBank/DDBJ whole genome shotgun (WGS) entry which is preliminary data.</text>
</comment>
<gene>
    <name evidence="1" type="ORF">LCGC14_1200370</name>
</gene>
<accession>A0A0F9NZH9</accession>
<sequence length="65" mass="7327">MLKCEFGDCENVPITEMGLTDHSVAVCSEHKIQAFEIRQALFKELGEKRAEIILRFFKAIQAGGE</sequence>
<reference evidence="1" key="1">
    <citation type="journal article" date="2015" name="Nature">
        <title>Complex archaea that bridge the gap between prokaryotes and eukaryotes.</title>
        <authorList>
            <person name="Spang A."/>
            <person name="Saw J.H."/>
            <person name="Jorgensen S.L."/>
            <person name="Zaremba-Niedzwiedzka K."/>
            <person name="Martijn J."/>
            <person name="Lind A.E."/>
            <person name="van Eijk R."/>
            <person name="Schleper C."/>
            <person name="Guy L."/>
            <person name="Ettema T.J."/>
        </authorList>
    </citation>
    <scope>NUCLEOTIDE SEQUENCE</scope>
</reference>
<proteinExistence type="predicted"/>
<evidence type="ECO:0000313" key="1">
    <source>
        <dbReference type="EMBL" id="KKM94245.1"/>
    </source>
</evidence>